<sequence>MLDSKLATFKTAIKKELGYSKCVTLMEAAARLSHLDGAPSSPTDSESSDSSSSGTNIGVIVGAAVGGVVLLAVLGGLIFWCYRRRQRRARSNAEPDLGIGDFVMDKAVEHVTKEEEASSETSDVAVEF</sequence>
<dbReference type="Proteomes" id="UP001055712">
    <property type="component" value="Unassembled WGS sequence"/>
</dbReference>
<dbReference type="PANTHER" id="PTHR15549">
    <property type="entry name" value="PAIRED IMMUNOGLOBULIN-LIKE TYPE 2 RECEPTOR"/>
    <property type="match status" value="1"/>
</dbReference>
<gene>
    <name evidence="7" type="ORF">D9Q98_004109</name>
</gene>
<feature type="transmembrane region" description="Helical" evidence="6">
    <location>
        <begin position="57"/>
        <end position="82"/>
    </location>
</feature>
<evidence type="ECO:0000256" key="5">
    <source>
        <dbReference type="SAM" id="MobiDB-lite"/>
    </source>
</evidence>
<dbReference type="EMBL" id="SIDB01000005">
    <property type="protein sequence ID" value="KAI3432560.1"/>
    <property type="molecule type" value="Genomic_DNA"/>
</dbReference>
<feature type="region of interest" description="Disordered" evidence="5">
    <location>
        <begin position="35"/>
        <end position="54"/>
    </location>
</feature>
<evidence type="ECO:0000256" key="1">
    <source>
        <dbReference type="ARBA" id="ARBA00004167"/>
    </source>
</evidence>
<dbReference type="GO" id="GO:0071944">
    <property type="term" value="C:cell periphery"/>
    <property type="evidence" value="ECO:0007669"/>
    <property type="project" value="UniProtKB-ARBA"/>
</dbReference>
<evidence type="ECO:0000256" key="4">
    <source>
        <dbReference type="ARBA" id="ARBA00023136"/>
    </source>
</evidence>
<accession>A0A9D4TR94</accession>
<evidence type="ECO:0000256" key="6">
    <source>
        <dbReference type="SAM" id="Phobius"/>
    </source>
</evidence>
<protein>
    <recommendedName>
        <fullName evidence="9">Mid2 domain-containing protein</fullName>
    </recommendedName>
</protein>
<evidence type="ECO:0000313" key="7">
    <source>
        <dbReference type="EMBL" id="KAI3432560.1"/>
    </source>
</evidence>
<keyword evidence="2 6" id="KW-0812">Transmembrane</keyword>
<dbReference type="InterPro" id="IPR051694">
    <property type="entry name" value="Immunoregulatory_rcpt-like"/>
</dbReference>
<comment type="caution">
    <text evidence="7">The sequence shown here is derived from an EMBL/GenBank/DDBJ whole genome shotgun (WGS) entry which is preliminary data.</text>
</comment>
<comment type="subcellular location">
    <subcellularLocation>
        <location evidence="1">Membrane</location>
        <topology evidence="1">Single-pass membrane protein</topology>
    </subcellularLocation>
</comment>
<dbReference type="Gene3D" id="1.20.5.510">
    <property type="entry name" value="Single helix bin"/>
    <property type="match status" value="1"/>
</dbReference>
<proteinExistence type="predicted"/>
<evidence type="ECO:0000256" key="3">
    <source>
        <dbReference type="ARBA" id="ARBA00022989"/>
    </source>
</evidence>
<dbReference type="GO" id="GO:0016020">
    <property type="term" value="C:membrane"/>
    <property type="evidence" value="ECO:0007669"/>
    <property type="project" value="UniProtKB-SubCell"/>
</dbReference>
<reference evidence="7" key="2">
    <citation type="submission" date="2020-11" db="EMBL/GenBank/DDBJ databases">
        <authorList>
            <person name="Cecchin M."/>
            <person name="Marcolungo L."/>
            <person name="Rossato M."/>
            <person name="Girolomoni L."/>
            <person name="Cosentino E."/>
            <person name="Cuine S."/>
            <person name="Li-Beisson Y."/>
            <person name="Delledonne M."/>
            <person name="Ballottari M."/>
        </authorList>
    </citation>
    <scope>NUCLEOTIDE SEQUENCE</scope>
    <source>
        <strain evidence="7">211/11P</strain>
        <tissue evidence="7">Whole cell</tissue>
    </source>
</reference>
<organism evidence="7 8">
    <name type="scientific">Chlorella vulgaris</name>
    <name type="common">Green alga</name>
    <dbReference type="NCBI Taxonomy" id="3077"/>
    <lineage>
        <taxon>Eukaryota</taxon>
        <taxon>Viridiplantae</taxon>
        <taxon>Chlorophyta</taxon>
        <taxon>core chlorophytes</taxon>
        <taxon>Trebouxiophyceae</taxon>
        <taxon>Chlorellales</taxon>
        <taxon>Chlorellaceae</taxon>
        <taxon>Chlorella clade</taxon>
        <taxon>Chlorella</taxon>
    </lineage>
</organism>
<name>A0A9D4TR94_CHLVU</name>
<keyword evidence="8" id="KW-1185">Reference proteome</keyword>
<keyword evidence="4 6" id="KW-0472">Membrane</keyword>
<dbReference type="AlphaFoldDB" id="A0A9D4TR94"/>
<evidence type="ECO:0000256" key="2">
    <source>
        <dbReference type="ARBA" id="ARBA00022692"/>
    </source>
</evidence>
<feature type="compositionally biased region" description="Low complexity" evidence="5">
    <location>
        <begin position="39"/>
        <end position="54"/>
    </location>
</feature>
<keyword evidence="3 6" id="KW-1133">Transmembrane helix</keyword>
<evidence type="ECO:0000313" key="8">
    <source>
        <dbReference type="Proteomes" id="UP001055712"/>
    </source>
</evidence>
<reference evidence="7" key="1">
    <citation type="journal article" date="2019" name="Plant J.">
        <title>Chlorella vulgaris genome assembly and annotation reveals the molecular basis for metabolic acclimation to high light conditions.</title>
        <authorList>
            <person name="Cecchin M."/>
            <person name="Marcolungo L."/>
            <person name="Rossato M."/>
            <person name="Girolomoni L."/>
            <person name="Cosentino E."/>
            <person name="Cuine S."/>
            <person name="Li-Beisson Y."/>
            <person name="Delledonne M."/>
            <person name="Ballottari M."/>
        </authorList>
    </citation>
    <scope>NUCLEOTIDE SEQUENCE</scope>
    <source>
        <strain evidence="7">211/11P</strain>
    </source>
</reference>
<evidence type="ECO:0008006" key="9">
    <source>
        <dbReference type="Google" id="ProtNLM"/>
    </source>
</evidence>